<accession>A0A846MCG6</accession>
<dbReference type="Pfam" id="PF00501">
    <property type="entry name" value="AMP-binding"/>
    <property type="match status" value="1"/>
</dbReference>
<dbReference type="PANTHER" id="PTHR43767:SF1">
    <property type="entry name" value="NONRIBOSOMAL PEPTIDE SYNTHASE PES1 (EUROFUNG)-RELATED"/>
    <property type="match status" value="1"/>
</dbReference>
<dbReference type="InterPro" id="IPR025110">
    <property type="entry name" value="AMP-bd_C"/>
</dbReference>
<dbReference type="InterPro" id="IPR042099">
    <property type="entry name" value="ANL_N_sf"/>
</dbReference>
<feature type="domain" description="AMP-binding enzyme C-terminal" evidence="2">
    <location>
        <begin position="405"/>
        <end position="479"/>
    </location>
</feature>
<evidence type="ECO:0000313" key="3">
    <source>
        <dbReference type="EMBL" id="NIJ17854.1"/>
    </source>
</evidence>
<name>A0A846MCG6_9SPHN</name>
<dbReference type="SUPFAM" id="SSF56801">
    <property type="entry name" value="Acetyl-CoA synthetase-like"/>
    <property type="match status" value="1"/>
</dbReference>
<comment type="caution">
    <text evidence="3">The sequence shown here is derived from an EMBL/GenBank/DDBJ whole genome shotgun (WGS) entry which is preliminary data.</text>
</comment>
<dbReference type="Gene3D" id="3.30.300.30">
    <property type="match status" value="1"/>
</dbReference>
<dbReference type="InterPro" id="IPR050237">
    <property type="entry name" value="ATP-dep_AMP-bd_enzyme"/>
</dbReference>
<keyword evidence="3" id="KW-0436">Ligase</keyword>
<dbReference type="PROSITE" id="PS00455">
    <property type="entry name" value="AMP_BINDING"/>
    <property type="match status" value="1"/>
</dbReference>
<evidence type="ECO:0000313" key="4">
    <source>
        <dbReference type="Proteomes" id="UP000576821"/>
    </source>
</evidence>
<dbReference type="InterPro" id="IPR000873">
    <property type="entry name" value="AMP-dep_synth/lig_dom"/>
</dbReference>
<dbReference type="InterPro" id="IPR045851">
    <property type="entry name" value="AMP-bd_C_sf"/>
</dbReference>
<dbReference type="InterPro" id="IPR020845">
    <property type="entry name" value="AMP-binding_CS"/>
</dbReference>
<keyword evidence="4" id="KW-1185">Reference proteome</keyword>
<gene>
    <name evidence="3" type="ORF">FHS54_002854</name>
</gene>
<organism evidence="3 4">
    <name type="scientific">Sphingobium vermicomposti</name>
    <dbReference type="NCBI Taxonomy" id="529005"/>
    <lineage>
        <taxon>Bacteria</taxon>
        <taxon>Pseudomonadati</taxon>
        <taxon>Pseudomonadota</taxon>
        <taxon>Alphaproteobacteria</taxon>
        <taxon>Sphingomonadales</taxon>
        <taxon>Sphingomonadaceae</taxon>
        <taxon>Sphingobium</taxon>
    </lineage>
</organism>
<dbReference type="RefSeq" id="WP_167304692.1">
    <property type="nucleotide sequence ID" value="NZ_JAASQR010000004.1"/>
</dbReference>
<dbReference type="Gene3D" id="3.40.50.12780">
    <property type="entry name" value="N-terminal domain of ligase-like"/>
    <property type="match status" value="1"/>
</dbReference>
<reference evidence="3 4" key="1">
    <citation type="submission" date="2020-03" db="EMBL/GenBank/DDBJ databases">
        <title>Genomic Encyclopedia of Type Strains, Phase IV (KMG-IV): sequencing the most valuable type-strain genomes for metagenomic binning, comparative biology and taxonomic classification.</title>
        <authorList>
            <person name="Goeker M."/>
        </authorList>
    </citation>
    <scope>NUCLEOTIDE SEQUENCE [LARGE SCALE GENOMIC DNA]</scope>
    <source>
        <strain evidence="3 4">DSM 21299</strain>
    </source>
</reference>
<proteinExistence type="predicted"/>
<dbReference type="Proteomes" id="UP000576821">
    <property type="component" value="Unassembled WGS sequence"/>
</dbReference>
<feature type="domain" description="AMP-dependent synthetase/ligase" evidence="1">
    <location>
        <begin position="13"/>
        <end position="354"/>
    </location>
</feature>
<dbReference type="AlphaFoldDB" id="A0A846MCG6"/>
<evidence type="ECO:0000259" key="1">
    <source>
        <dbReference type="Pfam" id="PF00501"/>
    </source>
</evidence>
<dbReference type="PANTHER" id="PTHR43767">
    <property type="entry name" value="LONG-CHAIN-FATTY-ACID--COA LIGASE"/>
    <property type="match status" value="1"/>
</dbReference>
<protein>
    <submittedName>
        <fullName evidence="3">Acyl-CoA synthetase (AMP-forming)/AMP-acid ligase II</fullName>
    </submittedName>
</protein>
<sequence length="495" mass="54008">MRGSECLWDRLYHWAENSPGQPALRHDANLLTFAQLAKEAELRAQWMTDRGITSGDRVIIVGYNTIDWVVAYLATMRIGAIAVLINNRISPSQMADAVQLLEASLALADIGHQNMFSQADIPLDGLAAWDRPSAATLPPLPAIHDAAVISFTSGTTGNPKGAILSARALFDASATYQRFLGTGPDDNTIVLSPLFHNTGFIDQLGQMLIAGGETILVSEFHRKDALDAFRHSPSTFVTAVPSVLRMLMLLEESDAIFGPARVVVFGGSPMPQAWSLEMADRWPDLKLVHGYGLTEFGSACTFLPANHIHQFGASVGFPAPGVKLRLTDENGDDVPAGTVGEIWVSGPTRMLGYWRRPRETAEKICGEWLRTGDLGQLDQEGRLYLNGRLDDIINRGGEKILPSHVECLLSECCGVANCSVVGLPDPVLQQVPVAVIEYRQGHKFQRSEAIAHLAANLPDYAVPKDFLLVDRLPRMASGKIDRKAVRDLAITRFGR</sequence>
<dbReference type="EMBL" id="JAASQR010000004">
    <property type="protein sequence ID" value="NIJ17854.1"/>
    <property type="molecule type" value="Genomic_DNA"/>
</dbReference>
<dbReference type="Pfam" id="PF13193">
    <property type="entry name" value="AMP-binding_C"/>
    <property type="match status" value="1"/>
</dbReference>
<evidence type="ECO:0000259" key="2">
    <source>
        <dbReference type="Pfam" id="PF13193"/>
    </source>
</evidence>
<dbReference type="GO" id="GO:0016878">
    <property type="term" value="F:acid-thiol ligase activity"/>
    <property type="evidence" value="ECO:0007669"/>
    <property type="project" value="UniProtKB-ARBA"/>
</dbReference>